<name>A0A5B0P6B3_PUCGR</name>
<accession>A0A5B0P6B3</accession>
<comment type="caution">
    <text evidence="1">The sequence shown here is derived from an EMBL/GenBank/DDBJ whole genome shotgun (WGS) entry which is preliminary data.</text>
</comment>
<proteinExistence type="predicted"/>
<sequence>MHDEFANWISTSYIGGQHFLDMPHWQSLAQDLEPRSGHPTGLSGQCFAAIGIKRYMRSLPEVQSP</sequence>
<reference evidence="3 4" key="1">
    <citation type="submission" date="2019-05" db="EMBL/GenBank/DDBJ databases">
        <title>Emergence of the Ug99 lineage of the wheat stem rust pathogen through somatic hybridization.</title>
        <authorList>
            <person name="Li F."/>
            <person name="Upadhyaya N.M."/>
            <person name="Sperschneider J."/>
            <person name="Matny O."/>
            <person name="Nguyen-Phuc H."/>
            <person name="Mago R."/>
            <person name="Raley C."/>
            <person name="Miller M.E."/>
            <person name="Silverstein K.A.T."/>
            <person name="Henningsen E."/>
            <person name="Hirsch C.D."/>
            <person name="Visser B."/>
            <person name="Pretorius Z.A."/>
            <person name="Steffenson B.J."/>
            <person name="Schwessinger B."/>
            <person name="Dodds P.N."/>
            <person name="Figueroa M."/>
        </authorList>
    </citation>
    <scope>NUCLEOTIDE SEQUENCE [LARGE SCALE GENOMIC DNA]</scope>
    <source>
        <strain evidence="1">21-0</strain>
        <strain evidence="2 4">Ug99</strain>
    </source>
</reference>
<dbReference type="Proteomes" id="UP000324748">
    <property type="component" value="Unassembled WGS sequence"/>
</dbReference>
<dbReference type="AlphaFoldDB" id="A0A5B0P6B3"/>
<evidence type="ECO:0000313" key="1">
    <source>
        <dbReference type="EMBL" id="KAA1096526.1"/>
    </source>
</evidence>
<evidence type="ECO:0000313" key="2">
    <source>
        <dbReference type="EMBL" id="KAA1131911.1"/>
    </source>
</evidence>
<evidence type="ECO:0000313" key="4">
    <source>
        <dbReference type="Proteomes" id="UP000325313"/>
    </source>
</evidence>
<dbReference type="EMBL" id="VDEP01000102">
    <property type="protein sequence ID" value="KAA1131911.1"/>
    <property type="molecule type" value="Genomic_DNA"/>
</dbReference>
<dbReference type="EMBL" id="VSWC01000067">
    <property type="protein sequence ID" value="KAA1096526.1"/>
    <property type="molecule type" value="Genomic_DNA"/>
</dbReference>
<dbReference type="Proteomes" id="UP000325313">
    <property type="component" value="Unassembled WGS sequence"/>
</dbReference>
<organism evidence="1 3">
    <name type="scientific">Puccinia graminis f. sp. tritici</name>
    <dbReference type="NCBI Taxonomy" id="56615"/>
    <lineage>
        <taxon>Eukaryota</taxon>
        <taxon>Fungi</taxon>
        <taxon>Dikarya</taxon>
        <taxon>Basidiomycota</taxon>
        <taxon>Pucciniomycotina</taxon>
        <taxon>Pucciniomycetes</taxon>
        <taxon>Pucciniales</taxon>
        <taxon>Pucciniaceae</taxon>
        <taxon>Puccinia</taxon>
    </lineage>
</organism>
<evidence type="ECO:0000313" key="3">
    <source>
        <dbReference type="Proteomes" id="UP000324748"/>
    </source>
</evidence>
<gene>
    <name evidence="1" type="ORF">PGT21_019277</name>
    <name evidence="2" type="ORF">PGTUg99_033403</name>
</gene>
<keyword evidence="3" id="KW-1185">Reference proteome</keyword>
<protein>
    <submittedName>
        <fullName evidence="1">Uncharacterized protein</fullName>
    </submittedName>
</protein>